<dbReference type="AlphaFoldDB" id="V4AHH1"/>
<dbReference type="CTD" id="20243164"/>
<sequence length="186" mass="22112">MILLDIRGITIPYTIKKKKEIKKIHELKRTKEINVIEAYLDTDPNYLTLSEILTDSKQKLENLRRRKIERLHEYLHKFYYFEHVTYNLAVVPNAAIIDEFNIPNANYSYTNSDNSIVKNVPNYNQTNNSSSAKRQINQNQMNHKTIMCQKFRIWDLIKQTLDTKQLIESDMNEDNCIDNTELEKEL</sequence>
<accession>V4AHH1</accession>
<gene>
    <name evidence="1" type="ORF">LOTGIDRAFT_175385</name>
</gene>
<dbReference type="RefSeq" id="XP_009054664.1">
    <property type="nucleotide sequence ID" value="XM_009056416.1"/>
</dbReference>
<reference evidence="1 2" key="1">
    <citation type="journal article" date="2013" name="Nature">
        <title>Insights into bilaterian evolution from three spiralian genomes.</title>
        <authorList>
            <person name="Simakov O."/>
            <person name="Marletaz F."/>
            <person name="Cho S.J."/>
            <person name="Edsinger-Gonzales E."/>
            <person name="Havlak P."/>
            <person name="Hellsten U."/>
            <person name="Kuo D.H."/>
            <person name="Larsson T."/>
            <person name="Lv J."/>
            <person name="Arendt D."/>
            <person name="Savage R."/>
            <person name="Osoegawa K."/>
            <person name="de Jong P."/>
            <person name="Grimwood J."/>
            <person name="Chapman J.A."/>
            <person name="Shapiro H."/>
            <person name="Aerts A."/>
            <person name="Otillar R.P."/>
            <person name="Terry A.Y."/>
            <person name="Boore J.L."/>
            <person name="Grigoriev I.V."/>
            <person name="Lindberg D.R."/>
            <person name="Seaver E.C."/>
            <person name="Weisblat D.A."/>
            <person name="Putnam N.H."/>
            <person name="Rokhsar D.S."/>
        </authorList>
    </citation>
    <scope>NUCLEOTIDE SEQUENCE [LARGE SCALE GENOMIC DNA]</scope>
</reference>
<dbReference type="EMBL" id="KB201781">
    <property type="protein sequence ID" value="ESO94645.1"/>
    <property type="molecule type" value="Genomic_DNA"/>
</dbReference>
<organism evidence="1 2">
    <name type="scientific">Lottia gigantea</name>
    <name type="common">Giant owl limpet</name>
    <dbReference type="NCBI Taxonomy" id="225164"/>
    <lineage>
        <taxon>Eukaryota</taxon>
        <taxon>Metazoa</taxon>
        <taxon>Spiralia</taxon>
        <taxon>Lophotrochozoa</taxon>
        <taxon>Mollusca</taxon>
        <taxon>Gastropoda</taxon>
        <taxon>Patellogastropoda</taxon>
        <taxon>Lottioidea</taxon>
        <taxon>Lottiidae</taxon>
        <taxon>Lottia</taxon>
    </lineage>
</organism>
<name>V4AHH1_LOTGI</name>
<protein>
    <recommendedName>
        <fullName evidence="3">EF-hand domain-containing protein</fullName>
    </recommendedName>
</protein>
<dbReference type="HOGENOM" id="CLU_1456012_0_0_1"/>
<keyword evidence="2" id="KW-1185">Reference proteome</keyword>
<proteinExistence type="predicted"/>
<evidence type="ECO:0000313" key="1">
    <source>
        <dbReference type="EMBL" id="ESO94645.1"/>
    </source>
</evidence>
<dbReference type="KEGG" id="lgi:LOTGIDRAFT_175385"/>
<dbReference type="InterPro" id="IPR018247">
    <property type="entry name" value="EF_Hand_1_Ca_BS"/>
</dbReference>
<dbReference type="PROSITE" id="PS00018">
    <property type="entry name" value="EF_HAND_1"/>
    <property type="match status" value="1"/>
</dbReference>
<evidence type="ECO:0000313" key="2">
    <source>
        <dbReference type="Proteomes" id="UP000030746"/>
    </source>
</evidence>
<dbReference type="Proteomes" id="UP000030746">
    <property type="component" value="Unassembled WGS sequence"/>
</dbReference>
<dbReference type="GeneID" id="20243164"/>
<evidence type="ECO:0008006" key="3">
    <source>
        <dbReference type="Google" id="ProtNLM"/>
    </source>
</evidence>